<dbReference type="PANTHER" id="PTHR38134:SF2">
    <property type="entry name" value="GALACTOKINASE"/>
    <property type="match status" value="1"/>
</dbReference>
<dbReference type="Proteomes" id="UP001141422">
    <property type="component" value="Unassembled WGS sequence"/>
</dbReference>
<sequence>MNAPHIRFYISDYGYGHAARSIALIRALRKDLNATVSIRTKTAADFVRRSLPDCAVLPGQNDIGTVMYKDTLTVDPFETELQLEQWIDSWDDFVAEECLFCRDHGVDLIVSDVTPQAFLVSEHLRIPGIGFSNFTWELIFRNLYGDSSEVNQIRDAYRSADLALVLPFHEPMNAFQNRILVPLVCRRCTRLRDAMRRQFGIGTGEMLVYVGSGFSVQTIPDCLGKLTDAGVKVLVSGNASVQMEGVVRIPDDDIETQDYLGMCDLVITKPGYSTVSEAVSSGVPLLVYGREGFAEDSYIIDPIVCNGFGRDLSYDDLSSGEWINEISSLFALKDAYPSCNDMFKMDGTDMCIQHIGSYL</sequence>
<comment type="caution">
    <text evidence="1">The sequence shown here is derived from an EMBL/GenBank/DDBJ whole genome shotgun (WGS) entry which is preliminary data.</text>
</comment>
<evidence type="ECO:0000313" key="2">
    <source>
        <dbReference type="Proteomes" id="UP001141422"/>
    </source>
</evidence>
<proteinExistence type="predicted"/>
<dbReference type="RefSeq" id="WP_268925032.1">
    <property type="nucleotide sequence ID" value="NZ_JAPTGB010000011.1"/>
</dbReference>
<accession>A0ABT4IHV7</accession>
<dbReference type="Gene3D" id="3.40.50.2000">
    <property type="entry name" value="Glycogen Phosphorylase B"/>
    <property type="match status" value="2"/>
</dbReference>
<dbReference type="PANTHER" id="PTHR38134">
    <property type="entry name" value="SLR1395 PROTEIN"/>
    <property type="match status" value="1"/>
</dbReference>
<evidence type="ECO:0008006" key="3">
    <source>
        <dbReference type="Google" id="ProtNLM"/>
    </source>
</evidence>
<gene>
    <name evidence="1" type="ORF">O0S10_06265</name>
</gene>
<reference evidence="1" key="1">
    <citation type="submission" date="2022-12" db="EMBL/GenBank/DDBJ databases">
        <title>Isolation and characterisation of novel Methanocorpusculum spp. from native Australian herbivores indicates the genus is ancestrally host-associated.</title>
        <authorList>
            <person name="Volmer J.G."/>
            <person name="Soo R.M."/>
            <person name="Evans P.N."/>
            <person name="Hoedt E.C."/>
            <person name="Astorga Alsina A.L."/>
            <person name="Woodcroft B.J."/>
            <person name="Tyson G.W."/>
            <person name="Hugenholtz P."/>
            <person name="Morrison M."/>
        </authorList>
    </citation>
    <scope>NUCLEOTIDE SEQUENCE</scope>
    <source>
        <strain evidence="1">MG</strain>
    </source>
</reference>
<dbReference type="EMBL" id="JAPTGB010000011">
    <property type="protein sequence ID" value="MCZ0860832.1"/>
    <property type="molecule type" value="Genomic_DNA"/>
</dbReference>
<organism evidence="1 2">
    <name type="scientific">Methanocorpusculum petauri</name>
    <dbReference type="NCBI Taxonomy" id="3002863"/>
    <lineage>
        <taxon>Archaea</taxon>
        <taxon>Methanobacteriati</taxon>
        <taxon>Methanobacteriota</taxon>
        <taxon>Stenosarchaea group</taxon>
        <taxon>Methanomicrobia</taxon>
        <taxon>Methanomicrobiales</taxon>
        <taxon>Methanocorpusculaceae</taxon>
        <taxon>Methanocorpusculum</taxon>
    </lineage>
</organism>
<evidence type="ECO:0000313" key="1">
    <source>
        <dbReference type="EMBL" id="MCZ0860832.1"/>
    </source>
</evidence>
<dbReference type="SUPFAM" id="SSF53756">
    <property type="entry name" value="UDP-Glycosyltransferase/glycogen phosphorylase"/>
    <property type="match status" value="1"/>
</dbReference>
<protein>
    <recommendedName>
        <fullName evidence="3">Glycosyl transferase family 28 C-terminal domain-containing protein</fullName>
    </recommendedName>
</protein>
<keyword evidence="2" id="KW-1185">Reference proteome</keyword>
<dbReference type="InterPro" id="IPR053205">
    <property type="entry name" value="GHMP_kinase_L-arabinokinase"/>
</dbReference>
<name>A0ABT4IHV7_9EURY</name>